<name>A0A6J5TD25_PRUAR</name>
<comment type="cofactor">
    <cofactor evidence="1">
        <name>Fe cation</name>
        <dbReference type="ChEBI" id="CHEBI:24875"/>
    </cofactor>
</comment>
<dbReference type="PROSITE" id="PS51471">
    <property type="entry name" value="FE2OG_OXY"/>
    <property type="match status" value="2"/>
</dbReference>
<evidence type="ECO:0000259" key="6">
    <source>
        <dbReference type="PROSITE" id="PS51471"/>
    </source>
</evidence>
<keyword evidence="3" id="KW-0479">Metal-binding</keyword>
<dbReference type="InterPro" id="IPR027443">
    <property type="entry name" value="IPNS-like_sf"/>
</dbReference>
<evidence type="ECO:0000256" key="4">
    <source>
        <dbReference type="ARBA" id="ARBA00023002"/>
    </source>
</evidence>
<dbReference type="GO" id="GO:0051213">
    <property type="term" value="F:dioxygenase activity"/>
    <property type="evidence" value="ECO:0007669"/>
    <property type="project" value="UniProtKB-ARBA"/>
</dbReference>
<evidence type="ECO:0000256" key="3">
    <source>
        <dbReference type="ARBA" id="ARBA00022723"/>
    </source>
</evidence>
<dbReference type="EMBL" id="CAEKDK010000001">
    <property type="protein sequence ID" value="CAB4261751.1"/>
    <property type="molecule type" value="Genomic_DNA"/>
</dbReference>
<feature type="domain" description="Fe2OG dioxygenase" evidence="6">
    <location>
        <begin position="215"/>
        <end position="318"/>
    </location>
</feature>
<dbReference type="Pfam" id="PF14226">
    <property type="entry name" value="DIOX_N"/>
    <property type="match status" value="2"/>
</dbReference>
<dbReference type="Proteomes" id="UP000507222">
    <property type="component" value="Unassembled WGS sequence"/>
</dbReference>
<feature type="domain" description="Fe2OG dioxygenase" evidence="6">
    <location>
        <begin position="604"/>
        <end position="712"/>
    </location>
</feature>
<dbReference type="PANTHER" id="PTHR10209:SF776">
    <property type="entry name" value="2OG-FE(II) OXYGENASE FAMILY OXIDOREDUCTASE"/>
    <property type="match status" value="1"/>
</dbReference>
<protein>
    <recommendedName>
        <fullName evidence="6">Fe2OG dioxygenase domain-containing protein</fullName>
    </recommendedName>
</protein>
<dbReference type="SUPFAM" id="SSF51197">
    <property type="entry name" value="Clavaminate synthase-like"/>
    <property type="match status" value="2"/>
</dbReference>
<gene>
    <name evidence="7" type="ORF">CURHAP_LOCUS656</name>
</gene>
<dbReference type="FunFam" id="2.60.120.330:FF:000005">
    <property type="entry name" value="1-aminocyclopropane-1-carboxylate oxidase homolog 1"/>
    <property type="match status" value="2"/>
</dbReference>
<dbReference type="Gene3D" id="2.60.120.330">
    <property type="entry name" value="B-lactam Antibiotic, Isopenicillin N Synthase, Chain"/>
    <property type="match status" value="2"/>
</dbReference>
<sequence>MKMISGYTANGDRLQQLKAFDESKSGVKGIVDKGITKIPPIFVRPPEFSGGDKPSSGHRTRTQFSVPVVDLTDTVGRRADVVAGVRRAAETVGFFQVVNHGIPKRVLDEMLAAARGFHELHREVKSEYYSRELLRKVKFGSNFDLYQSRFANWRDSLFCVMGPEPLDPQELPLICRDITMEYSENVHKLGVTLFELLSEALGLKPDHLIGLDCAKGHLILSHYYPPCPEPELTMGTSKHSDPDFLTILLQDQIGGLQVLYENQWIDVPPVPGALVVNIGDLLQASPLIPLTTIFKSVEHQVLANHAGPRVSIACFLTPHLHPSTRLYGPIKELLSEDRPPVYKETSLKDFIAYYDKKGLDGNSALTHFKCQRRRPKRQKETDKWGYVSADNMVSPNSTNQARLQQLKDFDESKAGVKGIVDKGITKIPSIFVRPPEYSASGDPSSSQPTRTQFSIPIVDLADTTGLHDDVVAGVRQAAETVGFFQVMNHGIPKRVLEEMLAAARGFHELLTEVKAEYYSREQMRKVKFRSNFDLYQTKFASWRDSLFCVMGPEPLDPQELPDVCRDATMEYSDHVHKLGVTLFELLSEALGLKSDHLLGLDCAKGHVILSHYYPPCPEPELTMGTTKHSDPSFLTILLQDQIGGLQVLYENQWVDVPPVPGALVVNIGDLLQASPFLCFSMLVSNDRFKSVEHQVLANHAGPRVSVACFFTLNFYPSTRLYGPIKELLSEDHPPLYRETSLQNFSAHYDGKGLDGNSALTRFKWQRQQ</sequence>
<organism evidence="7 8">
    <name type="scientific">Prunus armeniaca</name>
    <name type="common">Apricot</name>
    <name type="synonym">Armeniaca vulgaris</name>
    <dbReference type="NCBI Taxonomy" id="36596"/>
    <lineage>
        <taxon>Eukaryota</taxon>
        <taxon>Viridiplantae</taxon>
        <taxon>Streptophyta</taxon>
        <taxon>Embryophyta</taxon>
        <taxon>Tracheophyta</taxon>
        <taxon>Spermatophyta</taxon>
        <taxon>Magnoliopsida</taxon>
        <taxon>eudicotyledons</taxon>
        <taxon>Gunneridae</taxon>
        <taxon>Pentapetalae</taxon>
        <taxon>rosids</taxon>
        <taxon>fabids</taxon>
        <taxon>Rosales</taxon>
        <taxon>Rosaceae</taxon>
        <taxon>Amygdaloideae</taxon>
        <taxon>Amygdaleae</taxon>
        <taxon>Prunus</taxon>
    </lineage>
</organism>
<dbReference type="GO" id="GO:0046872">
    <property type="term" value="F:metal ion binding"/>
    <property type="evidence" value="ECO:0007669"/>
    <property type="project" value="UniProtKB-KW"/>
</dbReference>
<dbReference type="InterPro" id="IPR044861">
    <property type="entry name" value="IPNS-like_FE2OG_OXY"/>
</dbReference>
<evidence type="ECO:0000313" key="8">
    <source>
        <dbReference type="Proteomes" id="UP000507222"/>
    </source>
</evidence>
<keyword evidence="4" id="KW-0560">Oxidoreductase</keyword>
<reference evidence="7 8" key="1">
    <citation type="submission" date="2020-05" db="EMBL/GenBank/DDBJ databases">
        <authorList>
            <person name="Campoy J."/>
            <person name="Schneeberger K."/>
            <person name="Spophaly S."/>
        </authorList>
    </citation>
    <scope>NUCLEOTIDE SEQUENCE [LARGE SCALE GENOMIC DNA]</scope>
    <source>
        <strain evidence="7">PruArmRojPasFocal</strain>
    </source>
</reference>
<evidence type="ECO:0000313" key="7">
    <source>
        <dbReference type="EMBL" id="CAB4261751.1"/>
    </source>
</evidence>
<keyword evidence="5" id="KW-0408">Iron</keyword>
<dbReference type="InterPro" id="IPR026992">
    <property type="entry name" value="DIOX_N"/>
</dbReference>
<evidence type="ECO:0000256" key="1">
    <source>
        <dbReference type="ARBA" id="ARBA00001962"/>
    </source>
</evidence>
<proteinExistence type="inferred from homology"/>
<dbReference type="PANTHER" id="PTHR10209">
    <property type="entry name" value="OXIDOREDUCTASE, 2OG-FE II OXYGENASE FAMILY PROTEIN"/>
    <property type="match status" value="1"/>
</dbReference>
<evidence type="ECO:0000256" key="5">
    <source>
        <dbReference type="ARBA" id="ARBA00023004"/>
    </source>
</evidence>
<accession>A0A6J5TD25</accession>
<dbReference type="Pfam" id="PF03171">
    <property type="entry name" value="2OG-FeII_Oxy"/>
    <property type="match status" value="2"/>
</dbReference>
<comment type="similarity">
    <text evidence="2">Belongs to the iron/ascorbate-dependent oxidoreductase family.</text>
</comment>
<dbReference type="InterPro" id="IPR005123">
    <property type="entry name" value="Oxoglu/Fe-dep_dioxygenase_dom"/>
</dbReference>
<dbReference type="AlphaFoldDB" id="A0A6J5TD25"/>
<evidence type="ECO:0000256" key="2">
    <source>
        <dbReference type="ARBA" id="ARBA00008056"/>
    </source>
</evidence>